<keyword evidence="3" id="KW-1185">Reference proteome</keyword>
<dbReference type="AlphaFoldDB" id="A0A8U8C9R3"/>
<proteinExistence type="predicted"/>
<protein>
    <submittedName>
        <fullName evidence="2">Uncharacterized protein</fullName>
    </submittedName>
</protein>
<name>A0A8U8C9R3_GEOPR</name>
<feature type="compositionally biased region" description="Basic residues" evidence="1">
    <location>
        <begin position="16"/>
        <end position="26"/>
    </location>
</feature>
<organism evidence="2 3">
    <name type="scientific">Geospiza parvula</name>
    <name type="common">Small tree-finch</name>
    <name type="synonym">Camarhynchus parvulus</name>
    <dbReference type="NCBI Taxonomy" id="87175"/>
    <lineage>
        <taxon>Eukaryota</taxon>
        <taxon>Metazoa</taxon>
        <taxon>Chordata</taxon>
        <taxon>Craniata</taxon>
        <taxon>Vertebrata</taxon>
        <taxon>Euteleostomi</taxon>
        <taxon>Archelosauria</taxon>
        <taxon>Archosauria</taxon>
        <taxon>Dinosauria</taxon>
        <taxon>Saurischia</taxon>
        <taxon>Theropoda</taxon>
        <taxon>Coelurosauria</taxon>
        <taxon>Aves</taxon>
        <taxon>Neognathae</taxon>
        <taxon>Neoaves</taxon>
        <taxon>Telluraves</taxon>
        <taxon>Australaves</taxon>
        <taxon>Passeriformes</taxon>
        <taxon>Thraupidae</taxon>
        <taxon>Camarhynchus</taxon>
    </lineage>
</organism>
<sequence>MSLRHPLRLRQNPLPPKRHHQRHSRFHSNTLPTHLPSPILPQPLRHQTQMIIPLPAPGPALPTLPSSQIFLRQWLFCPHSSDIHHHPPALPSALQGHQKGLNPSPGKGTG</sequence>
<accession>A0A8U8C9R3</accession>
<evidence type="ECO:0000256" key="1">
    <source>
        <dbReference type="SAM" id="MobiDB-lite"/>
    </source>
</evidence>
<feature type="region of interest" description="Disordered" evidence="1">
    <location>
        <begin position="1"/>
        <end position="41"/>
    </location>
</feature>
<dbReference type="Ensembl" id="ENSCPVT00000025465.1">
    <property type="protein sequence ID" value="ENSCPVP00000024617.1"/>
    <property type="gene ID" value="ENSCPVG00000018017.1"/>
</dbReference>
<reference evidence="2" key="2">
    <citation type="submission" date="2025-09" db="UniProtKB">
        <authorList>
            <consortium name="Ensembl"/>
        </authorList>
    </citation>
    <scope>IDENTIFICATION</scope>
</reference>
<dbReference type="Proteomes" id="UP000694382">
    <property type="component" value="Unassembled WGS sequence"/>
</dbReference>
<reference evidence="2" key="1">
    <citation type="submission" date="2025-08" db="UniProtKB">
        <authorList>
            <consortium name="Ensembl"/>
        </authorList>
    </citation>
    <scope>IDENTIFICATION</scope>
</reference>
<evidence type="ECO:0000313" key="2">
    <source>
        <dbReference type="Ensembl" id="ENSCPVP00000024617.1"/>
    </source>
</evidence>
<evidence type="ECO:0000313" key="3">
    <source>
        <dbReference type="Proteomes" id="UP000694382"/>
    </source>
</evidence>
<feature type="region of interest" description="Disordered" evidence="1">
    <location>
        <begin position="85"/>
        <end position="110"/>
    </location>
</feature>